<evidence type="ECO:0000256" key="1">
    <source>
        <dbReference type="SAM" id="MobiDB-lite"/>
    </source>
</evidence>
<accession>A0A8S5RCI3</accession>
<dbReference type="EMBL" id="BK059093">
    <property type="protein sequence ID" value="DAE29088.1"/>
    <property type="molecule type" value="Genomic_DNA"/>
</dbReference>
<reference evidence="2" key="1">
    <citation type="journal article" date="2021" name="Proc. Natl. Acad. Sci. U.S.A.">
        <title>A Catalog of Tens of Thousands of Viruses from Human Metagenomes Reveals Hidden Associations with Chronic Diseases.</title>
        <authorList>
            <person name="Tisza M.J."/>
            <person name="Buck C.B."/>
        </authorList>
    </citation>
    <scope>NUCLEOTIDE SEQUENCE</scope>
    <source>
        <strain evidence="2">Ctx9V1</strain>
    </source>
</reference>
<name>A0A8S5RCI3_9VIRU</name>
<evidence type="ECO:0000313" key="2">
    <source>
        <dbReference type="EMBL" id="DAE29088.1"/>
    </source>
</evidence>
<feature type="compositionally biased region" description="Low complexity" evidence="1">
    <location>
        <begin position="43"/>
        <end position="58"/>
    </location>
</feature>
<proteinExistence type="predicted"/>
<sequence>MLINDKVYSLESGRPIKIPTSSADPNIDYNKFGYNKSYFKEQPSNSAAPSKPSANKPPQDGSGWIETPPNYRPGYYIWMTQVFINGNG</sequence>
<protein>
    <submittedName>
        <fullName evidence="2">Uncharacterized protein</fullName>
    </submittedName>
</protein>
<organism evidence="2">
    <name type="scientific">virus sp. ctx9V1</name>
    <dbReference type="NCBI Taxonomy" id="2828001"/>
    <lineage>
        <taxon>Viruses</taxon>
    </lineage>
</organism>
<feature type="region of interest" description="Disordered" evidence="1">
    <location>
        <begin position="40"/>
        <end position="68"/>
    </location>
</feature>